<dbReference type="GO" id="GO:0004493">
    <property type="term" value="F:methylmalonyl-CoA epimerase activity"/>
    <property type="evidence" value="ECO:0007669"/>
    <property type="project" value="TreeGrafter"/>
</dbReference>
<dbReference type="InterPro" id="IPR004360">
    <property type="entry name" value="Glyas_Fos-R_dOase_dom"/>
</dbReference>
<name>A0A1T5BT56_9BACT</name>
<keyword evidence="5" id="KW-1185">Reference proteome</keyword>
<dbReference type="Gene3D" id="3.10.180.10">
    <property type="entry name" value="2,3-Dihydroxybiphenyl 1,2-Dioxygenase, domain 1"/>
    <property type="match status" value="1"/>
</dbReference>
<feature type="domain" description="VOC" evidence="3">
    <location>
        <begin position="30"/>
        <end position="171"/>
    </location>
</feature>
<protein>
    <submittedName>
        <fullName evidence="4">Catechol 2,3-dioxygenase</fullName>
    </submittedName>
</protein>
<feature type="chain" id="PRO_5012866061" evidence="2">
    <location>
        <begin position="24"/>
        <end position="173"/>
    </location>
</feature>
<organism evidence="4 5">
    <name type="scientific">Dyadobacter psychrophilus</name>
    <dbReference type="NCBI Taxonomy" id="651661"/>
    <lineage>
        <taxon>Bacteria</taxon>
        <taxon>Pseudomonadati</taxon>
        <taxon>Bacteroidota</taxon>
        <taxon>Cytophagia</taxon>
        <taxon>Cytophagales</taxon>
        <taxon>Spirosomataceae</taxon>
        <taxon>Dyadobacter</taxon>
    </lineage>
</organism>
<reference evidence="5" key="1">
    <citation type="submission" date="2017-02" db="EMBL/GenBank/DDBJ databases">
        <authorList>
            <person name="Varghese N."/>
            <person name="Submissions S."/>
        </authorList>
    </citation>
    <scope>NUCLEOTIDE SEQUENCE [LARGE SCALE GENOMIC DNA]</scope>
    <source>
        <strain evidence="5">DSM 22270</strain>
    </source>
</reference>
<dbReference type="GO" id="GO:0046872">
    <property type="term" value="F:metal ion binding"/>
    <property type="evidence" value="ECO:0007669"/>
    <property type="project" value="UniProtKB-KW"/>
</dbReference>
<evidence type="ECO:0000313" key="4">
    <source>
        <dbReference type="EMBL" id="SKB50344.1"/>
    </source>
</evidence>
<accession>A0A1T5BT56</accession>
<keyword evidence="4" id="KW-0560">Oxidoreductase</keyword>
<dbReference type="InterPro" id="IPR051785">
    <property type="entry name" value="MMCE/EMCE_epimerase"/>
</dbReference>
<evidence type="ECO:0000256" key="2">
    <source>
        <dbReference type="SAM" id="SignalP"/>
    </source>
</evidence>
<feature type="signal peptide" evidence="2">
    <location>
        <begin position="1"/>
        <end position="23"/>
    </location>
</feature>
<evidence type="ECO:0000259" key="3">
    <source>
        <dbReference type="PROSITE" id="PS51819"/>
    </source>
</evidence>
<proteinExistence type="predicted"/>
<gene>
    <name evidence="4" type="ORF">SAMN05660293_00585</name>
</gene>
<sequence>MKMSTFKNLLMISALLFGSLVHAQSNFKSKSIGVGVVVADMQRSLDFYVKGIGMVKTGNFTINAEFGKRGGLTGGEAVEVNILKLENGPEGTDWKLMSFGKKANHPKSKFIQDDTGPQYITIQVKSLKPIIERLKEQNVAFLGSTPTPLTKDSHFVLVQDPDGTFVELIGALE</sequence>
<dbReference type="PANTHER" id="PTHR43048">
    <property type="entry name" value="METHYLMALONYL-COA EPIMERASE"/>
    <property type="match status" value="1"/>
</dbReference>
<dbReference type="InterPro" id="IPR037523">
    <property type="entry name" value="VOC_core"/>
</dbReference>
<dbReference type="SUPFAM" id="SSF54593">
    <property type="entry name" value="Glyoxalase/Bleomycin resistance protein/Dihydroxybiphenyl dioxygenase"/>
    <property type="match status" value="1"/>
</dbReference>
<evidence type="ECO:0000256" key="1">
    <source>
        <dbReference type="ARBA" id="ARBA00022723"/>
    </source>
</evidence>
<evidence type="ECO:0000313" key="5">
    <source>
        <dbReference type="Proteomes" id="UP000190897"/>
    </source>
</evidence>
<dbReference type="EMBL" id="FUZA01000001">
    <property type="protein sequence ID" value="SKB50344.1"/>
    <property type="molecule type" value="Genomic_DNA"/>
</dbReference>
<keyword evidence="1" id="KW-0479">Metal-binding</keyword>
<dbReference type="Pfam" id="PF00903">
    <property type="entry name" value="Glyoxalase"/>
    <property type="match status" value="1"/>
</dbReference>
<dbReference type="Proteomes" id="UP000190897">
    <property type="component" value="Unassembled WGS sequence"/>
</dbReference>
<dbReference type="PROSITE" id="PS51819">
    <property type="entry name" value="VOC"/>
    <property type="match status" value="1"/>
</dbReference>
<dbReference type="STRING" id="651661.SAMN05660293_00585"/>
<dbReference type="PANTHER" id="PTHR43048:SF3">
    <property type="entry name" value="METHYLMALONYL-COA EPIMERASE, MITOCHONDRIAL"/>
    <property type="match status" value="1"/>
</dbReference>
<dbReference type="GO" id="GO:0051213">
    <property type="term" value="F:dioxygenase activity"/>
    <property type="evidence" value="ECO:0007669"/>
    <property type="project" value="UniProtKB-KW"/>
</dbReference>
<dbReference type="AlphaFoldDB" id="A0A1T5BT56"/>
<dbReference type="GO" id="GO:0046491">
    <property type="term" value="P:L-methylmalonyl-CoA metabolic process"/>
    <property type="evidence" value="ECO:0007669"/>
    <property type="project" value="TreeGrafter"/>
</dbReference>
<dbReference type="InterPro" id="IPR029068">
    <property type="entry name" value="Glyas_Bleomycin-R_OHBP_Dase"/>
</dbReference>
<keyword evidence="2" id="KW-0732">Signal</keyword>
<keyword evidence="4" id="KW-0223">Dioxygenase</keyword>